<dbReference type="EMBL" id="BNJK01000001">
    <property type="protein sequence ID" value="GHO90325.1"/>
    <property type="molecule type" value="Genomic_DNA"/>
</dbReference>
<evidence type="ECO:0000313" key="3">
    <source>
        <dbReference type="Proteomes" id="UP000597444"/>
    </source>
</evidence>
<evidence type="ECO:0000313" key="2">
    <source>
        <dbReference type="EMBL" id="GHO90325.1"/>
    </source>
</evidence>
<organism evidence="2 3">
    <name type="scientific">Reticulibacter mediterranei</name>
    <dbReference type="NCBI Taxonomy" id="2778369"/>
    <lineage>
        <taxon>Bacteria</taxon>
        <taxon>Bacillati</taxon>
        <taxon>Chloroflexota</taxon>
        <taxon>Ktedonobacteria</taxon>
        <taxon>Ktedonobacterales</taxon>
        <taxon>Reticulibacteraceae</taxon>
        <taxon>Reticulibacter</taxon>
    </lineage>
</organism>
<keyword evidence="3" id="KW-1185">Reference proteome</keyword>
<gene>
    <name evidence="2" type="ORF">KSF_003730</name>
</gene>
<accession>A0A8J3MZL1</accession>
<protein>
    <submittedName>
        <fullName evidence="2">Uncharacterized protein</fullName>
    </submittedName>
</protein>
<comment type="caution">
    <text evidence="2">The sequence shown here is derived from an EMBL/GenBank/DDBJ whole genome shotgun (WGS) entry which is preliminary data.</text>
</comment>
<reference evidence="2" key="1">
    <citation type="submission" date="2020-10" db="EMBL/GenBank/DDBJ databases">
        <title>Taxonomic study of unclassified bacteria belonging to the class Ktedonobacteria.</title>
        <authorList>
            <person name="Yabe S."/>
            <person name="Wang C.M."/>
            <person name="Zheng Y."/>
            <person name="Sakai Y."/>
            <person name="Cavaletti L."/>
            <person name="Monciardini P."/>
            <person name="Donadio S."/>
        </authorList>
    </citation>
    <scope>NUCLEOTIDE SEQUENCE</scope>
    <source>
        <strain evidence="2">ID150040</strain>
    </source>
</reference>
<dbReference type="AlphaFoldDB" id="A0A8J3MZL1"/>
<name>A0A8J3MZL1_9CHLR</name>
<evidence type="ECO:0000256" key="1">
    <source>
        <dbReference type="SAM" id="MobiDB-lite"/>
    </source>
</evidence>
<proteinExistence type="predicted"/>
<dbReference type="Proteomes" id="UP000597444">
    <property type="component" value="Unassembled WGS sequence"/>
</dbReference>
<feature type="region of interest" description="Disordered" evidence="1">
    <location>
        <begin position="1"/>
        <end position="23"/>
    </location>
</feature>
<feature type="compositionally biased region" description="Basic and acidic residues" evidence="1">
    <location>
        <begin position="1"/>
        <end position="12"/>
    </location>
</feature>
<sequence>MNTTKVQEDHPWSYHHAQSAESGESCFNVERRVYQVFSQRSLSSLGFFTPDVQLYACTCLGCGNTTLRPDPDDLKRLQKAAEKGHTIEF</sequence>